<feature type="transmembrane region" description="Helical" evidence="1">
    <location>
        <begin position="6"/>
        <end position="24"/>
    </location>
</feature>
<keyword evidence="1" id="KW-0812">Transmembrane</keyword>
<dbReference type="AlphaFoldDB" id="A0A9W4CMM0"/>
<sequence>MTGLELAIFIVGPLVSFLFAIALTPNKPEIVSDQEHSHI</sequence>
<name>A0A9W4CMM0_9CYAN</name>
<evidence type="ECO:0000256" key="1">
    <source>
        <dbReference type="SAM" id="Phobius"/>
    </source>
</evidence>
<gene>
    <name evidence="2" type="ORF">NO713_01948</name>
</gene>
<accession>A0A9W4CMM0</accession>
<keyword evidence="3" id="KW-1185">Reference proteome</keyword>
<keyword evidence="1" id="KW-0472">Membrane</keyword>
<evidence type="ECO:0000313" key="3">
    <source>
        <dbReference type="Proteomes" id="UP001153719"/>
    </source>
</evidence>
<proteinExistence type="predicted"/>
<evidence type="ECO:0000313" key="2">
    <source>
        <dbReference type="EMBL" id="CAD5941452.1"/>
    </source>
</evidence>
<dbReference type="Proteomes" id="UP001153719">
    <property type="component" value="Chromosome"/>
</dbReference>
<dbReference type="KEGG" id="ppsu:NO713_01948"/>
<keyword evidence="1" id="KW-1133">Transmembrane helix</keyword>
<reference evidence="2" key="1">
    <citation type="submission" date="2020-09" db="EMBL/GenBank/DDBJ databases">
        <authorList>
            <person name="Blom J."/>
        </authorList>
    </citation>
    <scope>NUCLEOTIDE SEQUENCE</scope>
    <source>
        <strain evidence="2">No.713</strain>
    </source>
</reference>
<dbReference type="EMBL" id="LR882967">
    <property type="protein sequence ID" value="CAD5941452.1"/>
    <property type="molecule type" value="Genomic_DNA"/>
</dbReference>
<organism evidence="2 3">
    <name type="scientific">Planktothrix pseudagardhii</name>
    <dbReference type="NCBI Taxonomy" id="132604"/>
    <lineage>
        <taxon>Bacteria</taxon>
        <taxon>Bacillati</taxon>
        <taxon>Cyanobacteriota</taxon>
        <taxon>Cyanophyceae</taxon>
        <taxon>Oscillatoriophycideae</taxon>
        <taxon>Oscillatoriales</taxon>
        <taxon>Microcoleaceae</taxon>
        <taxon>Planktothrix</taxon>
    </lineage>
</organism>
<protein>
    <submittedName>
        <fullName evidence="2">Uncharacterized protein</fullName>
    </submittedName>
</protein>